<organism evidence="3 4">
    <name type="scientific">Rhizobium alvei</name>
    <dbReference type="NCBI Taxonomy" id="1132659"/>
    <lineage>
        <taxon>Bacteria</taxon>
        <taxon>Pseudomonadati</taxon>
        <taxon>Pseudomonadota</taxon>
        <taxon>Alphaproteobacteria</taxon>
        <taxon>Hyphomicrobiales</taxon>
        <taxon>Rhizobiaceae</taxon>
        <taxon>Rhizobium/Agrobacterium group</taxon>
        <taxon>Rhizobium</taxon>
    </lineage>
</organism>
<comment type="caution">
    <text evidence="3">The sequence shown here is derived from an EMBL/GenBank/DDBJ whole genome shotgun (WGS) entry which is preliminary data.</text>
</comment>
<dbReference type="RefSeq" id="WP_304377475.1">
    <property type="nucleotide sequence ID" value="NZ_JAUOZU010000012.1"/>
</dbReference>
<evidence type="ECO:0000313" key="3">
    <source>
        <dbReference type="EMBL" id="MDO6965541.1"/>
    </source>
</evidence>
<accession>A0ABT8YPT9</accession>
<dbReference type="InterPro" id="IPR023393">
    <property type="entry name" value="START-like_dom_sf"/>
</dbReference>
<reference evidence="3" key="1">
    <citation type="journal article" date="2015" name="Int. J. Syst. Evol. Microbiol.">
        <title>Rhizobium alvei sp. nov., isolated from a freshwater river.</title>
        <authorList>
            <person name="Sheu S.Y."/>
            <person name="Huang H.W."/>
            <person name="Young C.C."/>
            <person name="Chen W.M."/>
        </authorList>
    </citation>
    <scope>NUCLEOTIDE SEQUENCE</scope>
    <source>
        <strain evidence="3">TNR-22</strain>
    </source>
</reference>
<dbReference type="CDD" id="cd08891">
    <property type="entry name" value="SRPBCC_CalC"/>
    <property type="match status" value="1"/>
</dbReference>
<evidence type="ECO:0000259" key="2">
    <source>
        <dbReference type="Pfam" id="PF08327"/>
    </source>
</evidence>
<gene>
    <name evidence="3" type="ORF">Q4481_16370</name>
</gene>
<dbReference type="Gene3D" id="3.30.530.20">
    <property type="match status" value="1"/>
</dbReference>
<evidence type="ECO:0000256" key="1">
    <source>
        <dbReference type="ARBA" id="ARBA00006817"/>
    </source>
</evidence>
<dbReference type="SUPFAM" id="SSF55961">
    <property type="entry name" value="Bet v1-like"/>
    <property type="match status" value="1"/>
</dbReference>
<dbReference type="Proteomes" id="UP001174932">
    <property type="component" value="Unassembled WGS sequence"/>
</dbReference>
<name>A0ABT8YPT9_9HYPH</name>
<dbReference type="EMBL" id="JAUOZU010000012">
    <property type="protein sequence ID" value="MDO6965541.1"/>
    <property type="molecule type" value="Genomic_DNA"/>
</dbReference>
<dbReference type="Pfam" id="PF08327">
    <property type="entry name" value="AHSA1"/>
    <property type="match status" value="1"/>
</dbReference>
<dbReference type="InterPro" id="IPR013538">
    <property type="entry name" value="ASHA1/2-like_C"/>
</dbReference>
<feature type="domain" description="Activator of Hsp90 ATPase homologue 1/2-like C-terminal" evidence="2">
    <location>
        <begin position="17"/>
        <end position="148"/>
    </location>
</feature>
<comment type="similarity">
    <text evidence="1">Belongs to the AHA1 family.</text>
</comment>
<protein>
    <submittedName>
        <fullName evidence="3">SRPBCC family protein</fullName>
    </submittedName>
</protein>
<proteinExistence type="inferred from homology"/>
<evidence type="ECO:0000313" key="4">
    <source>
        <dbReference type="Proteomes" id="UP001174932"/>
    </source>
</evidence>
<sequence length="159" mass="18049">MRQIDPAPIRKEFVVRAPIARAFSTFFDNMHLWSPKTHTLSGGERGNLFVEPRVGGRWYEIDRNGQECDWGVVLEWDPPHGALMLWQIDSSFRYDPTVRTEVSVRFEEIGGGRTKVTFEHRKLASLGGDTVRTRGILDGDNGWGGALENYKRLIMGDNG</sequence>
<reference evidence="3" key="2">
    <citation type="submission" date="2023-07" db="EMBL/GenBank/DDBJ databases">
        <authorList>
            <person name="Shen H."/>
        </authorList>
    </citation>
    <scope>NUCLEOTIDE SEQUENCE</scope>
    <source>
        <strain evidence="3">TNR-22</strain>
    </source>
</reference>
<keyword evidence="4" id="KW-1185">Reference proteome</keyword>